<organism evidence="1 2">
    <name type="scientific">Planctopirus limnophila (strain ATCC 43296 / DSM 3776 / IFAM 1008 / Mu 290)</name>
    <name type="common">Planctomyces limnophilus</name>
    <dbReference type="NCBI Taxonomy" id="521674"/>
    <lineage>
        <taxon>Bacteria</taxon>
        <taxon>Pseudomonadati</taxon>
        <taxon>Planctomycetota</taxon>
        <taxon>Planctomycetia</taxon>
        <taxon>Planctomycetales</taxon>
        <taxon>Planctomycetaceae</taxon>
        <taxon>Planctopirus</taxon>
    </lineage>
</organism>
<dbReference type="eggNOG" id="ENOG5030054">
    <property type="taxonomic scope" value="Bacteria"/>
</dbReference>
<dbReference type="HOGENOM" id="CLU_1370678_0_0_0"/>
<reference evidence="1 2" key="1">
    <citation type="journal article" date="2010" name="Stand. Genomic Sci.">
        <title>Complete genome sequence of Planctomyces limnophilus type strain (Mu 290).</title>
        <authorList>
            <person name="Labutti K."/>
            <person name="Sikorski J."/>
            <person name="Schneider S."/>
            <person name="Nolan M."/>
            <person name="Lucas S."/>
            <person name="Glavina Del Rio T."/>
            <person name="Tice H."/>
            <person name="Cheng J.F."/>
            <person name="Goodwin L."/>
            <person name="Pitluck S."/>
            <person name="Liolios K."/>
            <person name="Ivanova N."/>
            <person name="Mavromatis K."/>
            <person name="Mikhailova N."/>
            <person name="Pati A."/>
            <person name="Chen A."/>
            <person name="Palaniappan K."/>
            <person name="Land M."/>
            <person name="Hauser L."/>
            <person name="Chang Y.J."/>
            <person name="Jeffries C.D."/>
            <person name="Tindall B.J."/>
            <person name="Rohde M."/>
            <person name="Goker M."/>
            <person name="Woyke T."/>
            <person name="Bristow J."/>
            <person name="Eisen J.A."/>
            <person name="Markowitz V."/>
            <person name="Hugenholtz P."/>
            <person name="Kyrpides N.C."/>
            <person name="Klenk H.P."/>
            <person name="Lapidus A."/>
        </authorList>
    </citation>
    <scope>NUCLEOTIDE SEQUENCE [LARGE SCALE GENOMIC DNA]</scope>
    <source>
        <strain evidence="2">ATCC 43296 / DSM 3776 / IFAM 1008 / 290</strain>
    </source>
</reference>
<accession>D5SV49</accession>
<proteinExistence type="predicted"/>
<keyword evidence="2" id="KW-1185">Reference proteome</keyword>
<gene>
    <name evidence="1" type="ordered locus">Plim_3522</name>
</gene>
<evidence type="ECO:0000313" key="2">
    <source>
        <dbReference type="Proteomes" id="UP000002220"/>
    </source>
</evidence>
<dbReference type="STRING" id="521674.Plim_3522"/>
<dbReference type="KEGG" id="plm:Plim_3522"/>
<sequence>MIAVQTISTSWTKSSRGGSLAMLRNCVPKRLPLSVPDDFRNVVWHSVAYSECNRFAVPTSVRVTGHCEDNRFGCKNAEVERHDDYAILIYRYQTGAPARQFFDQSGTPVAPEHSIKIPWNRWASVEYNGRFPCIDTGNWWYERVVINVACGDSIPFNCFTGSEPIENYTQLAILR</sequence>
<dbReference type="Proteomes" id="UP000002220">
    <property type="component" value="Chromosome"/>
</dbReference>
<protein>
    <submittedName>
        <fullName evidence="1">Uncharacterized protein</fullName>
    </submittedName>
</protein>
<dbReference type="AlphaFoldDB" id="D5SV49"/>
<dbReference type="EMBL" id="CP001744">
    <property type="protein sequence ID" value="ADG69335.1"/>
    <property type="molecule type" value="Genomic_DNA"/>
</dbReference>
<name>D5SV49_PLAL2</name>
<evidence type="ECO:0000313" key="1">
    <source>
        <dbReference type="EMBL" id="ADG69335.1"/>
    </source>
</evidence>